<evidence type="ECO:0000313" key="2">
    <source>
        <dbReference type="EMBL" id="SCM67798.1"/>
    </source>
</evidence>
<feature type="transmembrane region" description="Helical" evidence="1">
    <location>
        <begin position="105"/>
        <end position="125"/>
    </location>
</feature>
<dbReference type="Proteomes" id="UP000184085">
    <property type="component" value="Unassembled WGS sequence"/>
</dbReference>
<accession>A0A1M4N197</accession>
<dbReference type="EMBL" id="FMJB01000049">
    <property type="protein sequence ID" value="SCM67798.1"/>
    <property type="molecule type" value="Genomic_DNA"/>
</dbReference>
<dbReference type="RefSeq" id="WP_072706441.1">
    <property type="nucleotide sequence ID" value="NZ_FMJB01000049.1"/>
</dbReference>
<feature type="transmembrane region" description="Helical" evidence="1">
    <location>
        <begin position="76"/>
        <end position="99"/>
    </location>
</feature>
<sequence>MDLGGRIFELIDMRSFSNLWYWIVLAAMWSSLSHFVLGVPYDMVGRARKHAGQEMDDLNALVHIKARRMLMVYDRAGTWIVAGLSFTLSMLLFLGFWFGLEFAQAVFLLMAPAMIVTFLRMQFAGRIIDNTIQGTALCDAITRNRFYTQLIGMISVFVTSLWGMYQNLSLGVFG</sequence>
<evidence type="ECO:0000256" key="1">
    <source>
        <dbReference type="SAM" id="Phobius"/>
    </source>
</evidence>
<feature type="transmembrane region" description="Helical" evidence="1">
    <location>
        <begin position="146"/>
        <end position="165"/>
    </location>
</feature>
<keyword evidence="1" id="KW-0812">Transmembrane</keyword>
<keyword evidence="1" id="KW-1133">Transmembrane helix</keyword>
<name>A0A1M4N197_9RHOB</name>
<reference evidence="3" key="1">
    <citation type="submission" date="2016-09" db="EMBL/GenBank/DDBJ databases">
        <authorList>
            <person name="Wibberg D."/>
        </authorList>
    </citation>
    <scope>NUCLEOTIDE SEQUENCE [LARGE SCALE GENOMIC DNA]</scope>
</reference>
<keyword evidence="1" id="KW-0472">Membrane</keyword>
<keyword evidence="3" id="KW-1185">Reference proteome</keyword>
<protein>
    <submittedName>
        <fullName evidence="2">Putative component of SufBCD complex</fullName>
    </submittedName>
</protein>
<gene>
    <name evidence="2" type="ORF">KARMA_2004</name>
</gene>
<organism evidence="2 3">
    <name type="scientific">Donghicola eburneus</name>
    <dbReference type="NCBI Taxonomy" id="393278"/>
    <lineage>
        <taxon>Bacteria</taxon>
        <taxon>Pseudomonadati</taxon>
        <taxon>Pseudomonadota</taxon>
        <taxon>Alphaproteobacteria</taxon>
        <taxon>Rhodobacterales</taxon>
        <taxon>Roseobacteraceae</taxon>
        <taxon>Donghicola</taxon>
    </lineage>
</organism>
<dbReference type="AlphaFoldDB" id="A0A1M4N197"/>
<feature type="transmembrane region" description="Helical" evidence="1">
    <location>
        <begin position="20"/>
        <end position="39"/>
    </location>
</feature>
<evidence type="ECO:0000313" key="3">
    <source>
        <dbReference type="Proteomes" id="UP000184085"/>
    </source>
</evidence>
<proteinExistence type="predicted"/>